<keyword evidence="3" id="KW-1185">Reference proteome</keyword>
<gene>
    <name evidence="2" type="ORF">GS4_26_00320</name>
</gene>
<protein>
    <submittedName>
        <fullName evidence="2">Uncharacterized protein</fullName>
    </submittedName>
</protein>
<proteinExistence type="predicted"/>
<feature type="region of interest" description="Disordered" evidence="1">
    <location>
        <begin position="1"/>
        <end position="73"/>
    </location>
</feature>
<comment type="caution">
    <text evidence="2">The sequence shown here is derived from an EMBL/GenBank/DDBJ whole genome shotgun (WGS) entry which is preliminary data.</text>
</comment>
<evidence type="ECO:0000313" key="2">
    <source>
        <dbReference type="EMBL" id="GAC69584.1"/>
    </source>
</evidence>
<reference evidence="2 3" key="1">
    <citation type="submission" date="2013-01" db="EMBL/GenBank/DDBJ databases">
        <title>Whole genome shotgun sequence of Gordonia soli NBRC 108243.</title>
        <authorList>
            <person name="Isaki-Nakamura S."/>
            <person name="Hosoyama A."/>
            <person name="Tsuchikane K."/>
            <person name="Ando Y."/>
            <person name="Baba S."/>
            <person name="Ohji S."/>
            <person name="Hamada M."/>
            <person name="Tamura T."/>
            <person name="Yamazoe A."/>
            <person name="Yamazaki S."/>
            <person name="Fujita N."/>
        </authorList>
    </citation>
    <scope>NUCLEOTIDE SEQUENCE [LARGE SCALE GENOMIC DNA]</scope>
    <source>
        <strain evidence="2 3">NBRC 108243</strain>
    </source>
</reference>
<evidence type="ECO:0000256" key="1">
    <source>
        <dbReference type="SAM" id="MobiDB-lite"/>
    </source>
</evidence>
<feature type="compositionally biased region" description="Basic and acidic residues" evidence="1">
    <location>
        <begin position="38"/>
        <end position="49"/>
    </location>
</feature>
<dbReference type="Proteomes" id="UP000011666">
    <property type="component" value="Unassembled WGS sequence"/>
</dbReference>
<dbReference type="EMBL" id="BANX01000026">
    <property type="protein sequence ID" value="GAC69584.1"/>
    <property type="molecule type" value="Genomic_DNA"/>
</dbReference>
<organism evidence="2 3">
    <name type="scientific">Gordonia soli NBRC 108243</name>
    <dbReference type="NCBI Taxonomy" id="1223545"/>
    <lineage>
        <taxon>Bacteria</taxon>
        <taxon>Bacillati</taxon>
        <taxon>Actinomycetota</taxon>
        <taxon>Actinomycetes</taxon>
        <taxon>Mycobacteriales</taxon>
        <taxon>Gordoniaceae</taxon>
        <taxon>Gordonia</taxon>
    </lineage>
</organism>
<dbReference type="AlphaFoldDB" id="M0QMD9"/>
<accession>M0QMD9</accession>
<sequence length="101" mass="10811">MRSPGSGVGLPASECANKHGQPIMRGGKKLAEDLSLPRLRETSIDDDNARAQLQPDTAHGGAHEHRAGGGRFPKSGAVTACWRSCGEDRQWRGADARGRHE</sequence>
<name>M0QMD9_9ACTN</name>
<evidence type="ECO:0000313" key="3">
    <source>
        <dbReference type="Proteomes" id="UP000011666"/>
    </source>
</evidence>